<reference evidence="3" key="2">
    <citation type="submission" date="2020-05" db="EMBL/GenBank/DDBJ databases">
        <authorList>
            <person name="Delgado-Blas J."/>
        </authorList>
    </citation>
    <scope>NUCLEOTIDE SEQUENCE</scope>
    <source>
        <strain evidence="3">BB1453</strain>
    </source>
</reference>
<dbReference type="EMBL" id="NOWC01000011">
    <property type="protein sequence ID" value="OZS74532.1"/>
    <property type="molecule type" value="Genomic_DNA"/>
</dbReference>
<dbReference type="PANTHER" id="PTHR40588:SF1">
    <property type="entry name" value="MRNA INTERFERASE TOXIN YAFQ"/>
    <property type="match status" value="1"/>
</dbReference>
<dbReference type="Proteomes" id="UP000682358">
    <property type="component" value="Chromosome"/>
</dbReference>
<reference evidence="4 6" key="1">
    <citation type="submission" date="2017-07" db="EMBL/GenBank/DDBJ databases">
        <title>blaIMP-27 on transferable plasmids in Proteus mirabilis and Providencia rettgeri.</title>
        <authorList>
            <person name="Potter R."/>
        </authorList>
    </citation>
    <scope>NUCLEOTIDE SEQUENCE [LARGE SCALE GENOMIC DNA]</scope>
    <source>
        <strain evidence="4 6">PR1</strain>
    </source>
</reference>
<dbReference type="GO" id="GO:0016787">
    <property type="term" value="F:hydrolase activity"/>
    <property type="evidence" value="ECO:0007669"/>
    <property type="project" value="UniProtKB-KW"/>
</dbReference>
<evidence type="ECO:0000313" key="3">
    <source>
        <dbReference type="EMBL" id="CAB5704959.1"/>
    </source>
</evidence>
<dbReference type="PIRSF" id="PIRSF006156">
    <property type="entry name" value="YafQ"/>
    <property type="match status" value="1"/>
</dbReference>
<feature type="active site" description="Proton donor" evidence="2">
    <location>
        <position position="100"/>
    </location>
</feature>
<dbReference type="EMBL" id="CP076405">
    <property type="protein sequence ID" value="QWQ20446.1"/>
    <property type="molecule type" value="Genomic_DNA"/>
</dbReference>
<dbReference type="InterPro" id="IPR035093">
    <property type="entry name" value="RelE/ParE_toxin_dom_sf"/>
</dbReference>
<evidence type="ECO:0000313" key="5">
    <source>
        <dbReference type="EMBL" id="QWQ20446.1"/>
    </source>
</evidence>
<name>A0A264VTB3_PRORE</name>
<organism evidence="4 6">
    <name type="scientific">Providencia rettgeri</name>
    <dbReference type="NCBI Taxonomy" id="587"/>
    <lineage>
        <taxon>Bacteria</taxon>
        <taxon>Pseudomonadati</taxon>
        <taxon>Pseudomonadota</taxon>
        <taxon>Gammaproteobacteria</taxon>
        <taxon>Enterobacterales</taxon>
        <taxon>Morganellaceae</taxon>
        <taxon>Providencia</taxon>
    </lineage>
</organism>
<dbReference type="InterPro" id="IPR004386">
    <property type="entry name" value="Toxin_YafQ-like"/>
</dbReference>
<dbReference type="EMBL" id="CAHPSF010000008">
    <property type="protein sequence ID" value="CAB5704959.1"/>
    <property type="molecule type" value="Genomic_DNA"/>
</dbReference>
<dbReference type="EC" id="3.1.-.-" evidence="3"/>
<dbReference type="GO" id="GO:0006402">
    <property type="term" value="P:mRNA catabolic process"/>
    <property type="evidence" value="ECO:0007669"/>
    <property type="project" value="TreeGrafter"/>
</dbReference>
<sequence>MTQKPSNKRAKQPRQVAYTPTFKKSWERYNRAGRRDMNAAVLVMEILFSQKIIPKEYLDHELEGHEWQGARELHIGGDFLLVYRLSDKGNLITFVDIGSHSELFG</sequence>
<dbReference type="GO" id="GO:0006415">
    <property type="term" value="P:translational termination"/>
    <property type="evidence" value="ECO:0007669"/>
    <property type="project" value="TreeGrafter"/>
</dbReference>
<protein>
    <submittedName>
        <fullName evidence="5">Type II toxin-antitoxin system YafQ family toxin</fullName>
    </submittedName>
    <submittedName>
        <fullName evidence="4">Type II toxin-antitoxin system mRNA interferase toxin, RelE/StbE family</fullName>
    </submittedName>
    <submittedName>
        <fullName evidence="3">mRNA interferase YafQ</fullName>
        <ecNumber evidence="3">3.1.-.-</ecNumber>
    </submittedName>
</protein>
<accession>A0A264VTB3</accession>
<evidence type="ECO:0000313" key="6">
    <source>
        <dbReference type="Proteomes" id="UP000216001"/>
    </source>
</evidence>
<dbReference type="Pfam" id="PF15738">
    <property type="entry name" value="YafQ_toxin"/>
    <property type="match status" value="1"/>
</dbReference>
<dbReference type="Gene3D" id="3.30.2310.20">
    <property type="entry name" value="RelE-like"/>
    <property type="match status" value="1"/>
</dbReference>
<dbReference type="InterPro" id="IPR007712">
    <property type="entry name" value="RelE/ParE_toxin"/>
</dbReference>
<dbReference type="RefSeq" id="WP_004905874.1">
    <property type="nucleotide sequence ID" value="NZ_ABDWLN020000004.1"/>
</dbReference>
<gene>
    <name evidence="3" type="primary">yafQ</name>
    <name evidence="4" type="ORF">CHI95_10900</name>
    <name evidence="3" type="ORF">GHA_03008</name>
    <name evidence="5" type="ORF">KOF27_17970</name>
</gene>
<evidence type="ECO:0000256" key="1">
    <source>
        <dbReference type="ARBA" id="ARBA00022649"/>
    </source>
</evidence>
<keyword evidence="3" id="KW-0378">Hydrolase</keyword>
<dbReference type="NCBIfam" id="TIGR02385">
    <property type="entry name" value="RelE_StbE"/>
    <property type="match status" value="1"/>
</dbReference>
<dbReference type="Proteomes" id="UP000216001">
    <property type="component" value="Unassembled WGS sequence"/>
</dbReference>
<evidence type="ECO:0000256" key="2">
    <source>
        <dbReference type="PIRSR" id="PIRSR006156-1"/>
    </source>
</evidence>
<dbReference type="AlphaFoldDB" id="A0A264VTB3"/>
<proteinExistence type="predicted"/>
<dbReference type="SUPFAM" id="SSF143011">
    <property type="entry name" value="RelE-like"/>
    <property type="match status" value="1"/>
</dbReference>
<keyword evidence="1" id="KW-1277">Toxin-antitoxin system</keyword>
<evidence type="ECO:0000313" key="4">
    <source>
        <dbReference type="EMBL" id="OZS74532.1"/>
    </source>
</evidence>
<dbReference type="Proteomes" id="UP000834611">
    <property type="component" value="Unassembled WGS sequence"/>
</dbReference>
<reference evidence="5" key="3">
    <citation type="submission" date="2021-06" db="EMBL/GenBank/DDBJ databases">
        <title>Emergence of genetically related NDM-1-producing Providencia rettgeri strains in Argentina.</title>
        <authorList>
            <person name="Pasteran F."/>
            <person name="Meo A."/>
            <person name="Gomez S."/>
            <person name="Derdoy L."/>
            <person name="Albronoz E."/>
            <person name="Faccone D."/>
            <person name="Guerriero L."/>
            <person name="Archuby D."/>
            <person name="Tarzia A."/>
            <person name="Lopez M."/>
            <person name="Corso A."/>
        </authorList>
    </citation>
    <scope>NUCLEOTIDE SEQUENCE</scope>
    <source>
        <strain evidence="5">PreM15628</strain>
    </source>
</reference>
<dbReference type="PANTHER" id="PTHR40588">
    <property type="entry name" value="MRNA INTERFERASE TOXIN YAFQ"/>
    <property type="match status" value="1"/>
</dbReference>
<dbReference type="GO" id="GO:0004521">
    <property type="term" value="F:RNA endonuclease activity"/>
    <property type="evidence" value="ECO:0007669"/>
    <property type="project" value="TreeGrafter"/>
</dbReference>